<dbReference type="OrthoDB" id="6444885at2"/>
<keyword evidence="2" id="KW-0472">Membrane</keyword>
<feature type="transmembrane region" description="Helical" evidence="2">
    <location>
        <begin position="64"/>
        <end position="84"/>
    </location>
</feature>
<evidence type="ECO:0000256" key="1">
    <source>
        <dbReference type="ARBA" id="ARBA00022649"/>
    </source>
</evidence>
<keyword evidence="2" id="KW-1133">Transmembrane helix</keyword>
<gene>
    <name evidence="3" type="ORF">NCTC12151_02877</name>
</gene>
<dbReference type="EMBL" id="LS483470">
    <property type="protein sequence ID" value="SQI43152.1"/>
    <property type="molecule type" value="Genomic_DNA"/>
</dbReference>
<evidence type="ECO:0000256" key="2">
    <source>
        <dbReference type="SAM" id="Phobius"/>
    </source>
</evidence>
<sequence length="96" mass="11128">MTNAVFWEARAQKDREQVWHYLREEVGLKVANATDERFTQAAELLKTHPQAGSLYGSVNRRRLALARLPFIIVYATAPGAIYILRVLHTSQRRKYE</sequence>
<dbReference type="Gene3D" id="3.30.2310.20">
    <property type="entry name" value="RelE-like"/>
    <property type="match status" value="1"/>
</dbReference>
<evidence type="ECO:0000313" key="4">
    <source>
        <dbReference type="Proteomes" id="UP000249005"/>
    </source>
</evidence>
<dbReference type="InterPro" id="IPR007712">
    <property type="entry name" value="RelE/ParE_toxin"/>
</dbReference>
<dbReference type="KEGG" id="lri:NCTC12151_02877"/>
<dbReference type="AlphaFoldDB" id="A0A2X4V8X5"/>
<reference evidence="3 4" key="1">
    <citation type="submission" date="2018-06" db="EMBL/GenBank/DDBJ databases">
        <authorList>
            <consortium name="Pathogen Informatics"/>
            <person name="Doyle S."/>
        </authorList>
    </citation>
    <scope>NUCLEOTIDE SEQUENCE [LARGE SCALE GENOMIC DNA]</scope>
    <source>
        <strain evidence="3 4">NCTC12151</strain>
    </source>
</reference>
<name>A0A2X4V8X5_9GAMM</name>
<protein>
    <submittedName>
        <fullName evidence="3">Plasmid stabilisation system protein</fullName>
    </submittedName>
</protein>
<dbReference type="Pfam" id="PF05016">
    <property type="entry name" value="ParE_toxin"/>
    <property type="match status" value="1"/>
</dbReference>
<organism evidence="3 4">
    <name type="scientific">Leminorella richardii</name>
    <dbReference type="NCBI Taxonomy" id="158841"/>
    <lineage>
        <taxon>Bacteria</taxon>
        <taxon>Pseudomonadati</taxon>
        <taxon>Pseudomonadota</taxon>
        <taxon>Gammaproteobacteria</taxon>
        <taxon>Enterobacterales</taxon>
        <taxon>Budviciaceae</taxon>
        <taxon>Leminorella</taxon>
    </lineage>
</organism>
<proteinExistence type="predicted"/>
<keyword evidence="2" id="KW-0812">Transmembrane</keyword>
<evidence type="ECO:0000313" key="3">
    <source>
        <dbReference type="EMBL" id="SQI43152.1"/>
    </source>
</evidence>
<keyword evidence="4" id="KW-1185">Reference proteome</keyword>
<accession>A0A2X4V8X5</accession>
<dbReference type="Proteomes" id="UP000249005">
    <property type="component" value="Chromosome 1"/>
</dbReference>
<keyword evidence="1" id="KW-1277">Toxin-antitoxin system</keyword>
<dbReference type="RefSeq" id="WP_111741253.1">
    <property type="nucleotide sequence ID" value="NZ_LR698987.1"/>
</dbReference>
<dbReference type="InterPro" id="IPR035093">
    <property type="entry name" value="RelE/ParE_toxin_dom_sf"/>
</dbReference>